<sequence length="1034" mass="111016">MHLSSLIVQREIASIREVEEALARQVLYGGDLVTNLLEVAEVREAALMPVVAEVLGLPPAPTGELPKAAEEAQRLIAAEVAGGHNLAPLSVDRHGLVIAVAEPLSAEAEQELAFALALPITQRVAPLVRIRQALQRDYGIPLDRRFHRLLSRLLGEGGAVRHGSFAPPPLGPTPDVKLSPRPPSNVPAAPPSKISEPVRPASFADGGPKTLVREAEAPPARPLKRRRGPLTSEVAFAELDEAIERDTIFDLVFEFARQYFDYTVLFTVHGDIAEGRDAWGAGASRDRVARIGVPLDLPGILAMTREQKLPITKRPAPDGLDSVLMNDLARPGETECLVVPVIVRTRIVALVFGDGGADGVDPTSAIAIRKVVDKAASAFERVIVRRKLKGGAAQGGMSGRPAAISQAPPTDTTPSAAPPGKFPPKERPSVEELAAPVRELMNDPLLGQAISMEEAAARDAAARAVTVPPESPRVDLMLRGKTDNPPPPENILAVRRPSGRPIPREEPESHANMAAVKPPYQRTKTGSMQRQAAPPLEFAVGRPRVPSFGGDAFGVDGTEAALFAEIQGAPPTQVDPLVPPSPAPTAVIRADAVRPAPLDTASPSYGAVFDPDATPIAPPVVDPDQTPIAGSVLPLGEPPVSVPTDRTFPSWPLSRTLSSPSPDSRAPTPVPVTQPEPPAPAPVSAPATPPAPVEAAPAPAPSSRSVSDSGRAMPPSEQQISVAAHRPPSPRGALRALPSVIVDVASEYVAIVDRVLSENDDEAEAQLMRAGSHAIPAIMARFPGPLTVEPERLTEGSLPRVSECGPVLRLVASQRRTALPSILALVEDPDVEKRFWATYMLSELVYPDSIDPAIHRVFDEEARIRRVARVACKALAETLAGPVVERLEAAASHAGAPRSRRLLAIEALGETREVSAVTSLMPLLDDAQTEIAHEARKALVLITRQDFGDNGPKWEAWWEKNKDRERLEWLIDALMNDQALLRAAAGEELKTITKEYFGYYDDLPKRERERAQARYREWWNNVGRVRFSRGTRRG</sequence>
<dbReference type="EMBL" id="CP012333">
    <property type="protein sequence ID" value="AKV00036.1"/>
    <property type="molecule type" value="Genomic_DNA"/>
</dbReference>
<dbReference type="AlphaFoldDB" id="A0A0K1Q2J7"/>
<dbReference type="SUPFAM" id="SSF160246">
    <property type="entry name" value="EspE N-terminal domain-like"/>
    <property type="match status" value="1"/>
</dbReference>
<dbReference type="Proteomes" id="UP000064967">
    <property type="component" value="Chromosome"/>
</dbReference>
<proteinExistence type="predicted"/>
<protein>
    <submittedName>
        <fullName evidence="3">Vegetative cell wall protein gp1 (Hydroxyproline-rich glycoprotein 1)</fullName>
    </submittedName>
</protein>
<dbReference type="InterPro" id="IPR007831">
    <property type="entry name" value="T2SS_GspE_N"/>
</dbReference>
<dbReference type="Pfam" id="PF05157">
    <property type="entry name" value="MshEN"/>
    <property type="match status" value="1"/>
</dbReference>
<feature type="region of interest" description="Disordered" evidence="1">
    <location>
        <begin position="161"/>
        <end position="210"/>
    </location>
</feature>
<reference evidence="3 4" key="1">
    <citation type="submission" date="2015-08" db="EMBL/GenBank/DDBJ databases">
        <authorList>
            <person name="Babu N.S."/>
            <person name="Beckwith C.J."/>
            <person name="Beseler K.G."/>
            <person name="Brison A."/>
            <person name="Carone J.V."/>
            <person name="Caskin T.P."/>
            <person name="Diamond M."/>
            <person name="Durham M.E."/>
            <person name="Foxe J.M."/>
            <person name="Go M."/>
            <person name="Henderson B.A."/>
            <person name="Jones I.B."/>
            <person name="McGettigan J.A."/>
            <person name="Micheletti S.J."/>
            <person name="Nasrallah M.E."/>
            <person name="Ortiz D."/>
            <person name="Piller C.R."/>
            <person name="Privatt S.R."/>
            <person name="Schneider S.L."/>
            <person name="Sharp S."/>
            <person name="Smith T.C."/>
            <person name="Stanton J.D."/>
            <person name="Ullery H.E."/>
            <person name="Wilson R.J."/>
            <person name="Serrano M.G."/>
            <person name="Buck G."/>
            <person name="Lee V."/>
            <person name="Wang Y."/>
            <person name="Carvalho R."/>
            <person name="Voegtly L."/>
            <person name="Shi R."/>
            <person name="Duckworth R."/>
            <person name="Johnson A."/>
            <person name="Loviza R."/>
            <person name="Walstead R."/>
            <person name="Shah Z."/>
            <person name="Kiflezghi M."/>
            <person name="Wade K."/>
            <person name="Ball S.L."/>
            <person name="Bradley K.W."/>
            <person name="Asai D.J."/>
            <person name="Bowman C.A."/>
            <person name="Russell D.A."/>
            <person name="Pope W.H."/>
            <person name="Jacobs-Sera D."/>
            <person name="Hendrix R.W."/>
            <person name="Hatfull G.F."/>
        </authorList>
    </citation>
    <scope>NUCLEOTIDE SEQUENCE [LARGE SCALE GENOMIC DNA]</scope>
    <source>
        <strain evidence="3 4">DSM 27648</strain>
    </source>
</reference>
<feature type="compositionally biased region" description="Pro residues" evidence="1">
    <location>
        <begin position="668"/>
        <end position="692"/>
    </location>
</feature>
<gene>
    <name evidence="3" type="ORF">AKJ09_06699</name>
</gene>
<dbReference type="Gene3D" id="1.25.10.10">
    <property type="entry name" value="Leucine-rich Repeat Variant"/>
    <property type="match status" value="1"/>
</dbReference>
<feature type="region of interest" description="Disordered" evidence="1">
    <location>
        <begin position="390"/>
        <end position="429"/>
    </location>
</feature>
<feature type="compositionally biased region" description="Pro residues" evidence="1">
    <location>
        <begin position="180"/>
        <end position="190"/>
    </location>
</feature>
<feature type="region of interest" description="Disordered" evidence="1">
    <location>
        <begin position="478"/>
        <end position="510"/>
    </location>
</feature>
<organism evidence="3 4">
    <name type="scientific">Labilithrix luteola</name>
    <dbReference type="NCBI Taxonomy" id="1391654"/>
    <lineage>
        <taxon>Bacteria</taxon>
        <taxon>Pseudomonadati</taxon>
        <taxon>Myxococcota</taxon>
        <taxon>Polyangia</taxon>
        <taxon>Polyangiales</taxon>
        <taxon>Labilitrichaceae</taxon>
        <taxon>Labilithrix</taxon>
    </lineage>
</organism>
<keyword evidence="4" id="KW-1185">Reference proteome</keyword>
<dbReference type="KEGG" id="llu:AKJ09_06699"/>
<dbReference type="InterPro" id="IPR016024">
    <property type="entry name" value="ARM-type_fold"/>
</dbReference>
<dbReference type="RefSeq" id="WP_146651398.1">
    <property type="nucleotide sequence ID" value="NZ_CP012333.1"/>
</dbReference>
<feature type="region of interest" description="Disordered" evidence="1">
    <location>
        <begin position="620"/>
        <end position="732"/>
    </location>
</feature>
<accession>A0A0K1Q2J7</accession>
<name>A0A0K1Q2J7_9BACT</name>
<evidence type="ECO:0000313" key="3">
    <source>
        <dbReference type="EMBL" id="AKV00036.1"/>
    </source>
</evidence>
<evidence type="ECO:0000259" key="2">
    <source>
        <dbReference type="Pfam" id="PF05157"/>
    </source>
</evidence>
<dbReference type="OrthoDB" id="5511391at2"/>
<evidence type="ECO:0000256" key="1">
    <source>
        <dbReference type="SAM" id="MobiDB-lite"/>
    </source>
</evidence>
<dbReference type="InterPro" id="IPR037257">
    <property type="entry name" value="T2SS_E_N_sf"/>
</dbReference>
<dbReference type="SUPFAM" id="SSF48371">
    <property type="entry name" value="ARM repeat"/>
    <property type="match status" value="1"/>
</dbReference>
<feature type="domain" description="Type II secretion system protein GspE N-terminal" evidence="2">
    <location>
        <begin position="68"/>
        <end position="140"/>
    </location>
</feature>
<evidence type="ECO:0000313" key="4">
    <source>
        <dbReference type="Proteomes" id="UP000064967"/>
    </source>
</evidence>
<dbReference type="InterPro" id="IPR011989">
    <property type="entry name" value="ARM-like"/>
</dbReference>
<dbReference type="PATRIC" id="fig|1391654.3.peg.6793"/>
<feature type="compositionally biased region" description="Low complexity" evidence="1">
    <location>
        <begin position="693"/>
        <end position="703"/>
    </location>
</feature>
<dbReference type="STRING" id="1391654.AKJ09_06699"/>
<feature type="compositionally biased region" description="Polar residues" evidence="1">
    <location>
        <begin position="653"/>
        <end position="662"/>
    </location>
</feature>
<dbReference type="Gene3D" id="3.30.300.160">
    <property type="entry name" value="Type II secretion system, protein E, N-terminal domain"/>
    <property type="match status" value="1"/>
</dbReference>